<dbReference type="SUPFAM" id="SSF56053">
    <property type="entry name" value="Ribosomal protein L6"/>
    <property type="match status" value="2"/>
</dbReference>
<dbReference type="InterPro" id="IPR020040">
    <property type="entry name" value="Ribosomal_uL6_a/b-dom"/>
</dbReference>
<accession>A0A097SSA0</accession>
<dbReference type="InterPro" id="IPR036789">
    <property type="entry name" value="Ribosomal_uL6-like_a/b-dom_sf"/>
</dbReference>
<evidence type="ECO:0000259" key="8">
    <source>
        <dbReference type="Pfam" id="PF00347"/>
    </source>
</evidence>
<keyword evidence="2 6" id="KW-0689">Ribosomal protein</keyword>
<keyword evidence="7" id="KW-0699">rRNA-binding</keyword>
<dbReference type="HOGENOM" id="CLU_065464_1_2_14"/>
<organism evidence="9 10">
    <name type="scientific">Candidatus Malacoplasma girerdii</name>
    <dbReference type="NCBI Taxonomy" id="1318617"/>
    <lineage>
        <taxon>Bacteria</taxon>
        <taxon>Bacillati</taxon>
        <taxon>Mycoplasmatota</taxon>
        <taxon>Mycoplasmoidales</taxon>
        <taxon>Mycoplasmoidaceae</taxon>
        <taxon>Malacoplasma</taxon>
    </lineage>
</organism>
<dbReference type="PANTHER" id="PTHR11655">
    <property type="entry name" value="60S/50S RIBOSOMAL PROTEIN L6/L9"/>
    <property type="match status" value="1"/>
</dbReference>
<evidence type="ECO:0000256" key="1">
    <source>
        <dbReference type="ARBA" id="ARBA00009356"/>
    </source>
</evidence>
<evidence type="ECO:0000256" key="2">
    <source>
        <dbReference type="ARBA" id="ARBA00022980"/>
    </source>
</evidence>
<dbReference type="Pfam" id="PF00347">
    <property type="entry name" value="Ribosomal_L6"/>
    <property type="match status" value="2"/>
</dbReference>
<dbReference type="AlphaFoldDB" id="A0A097SSA0"/>
<dbReference type="GO" id="GO:0003735">
    <property type="term" value="F:structural constituent of ribosome"/>
    <property type="evidence" value="ECO:0007669"/>
    <property type="project" value="UniProtKB-UniRule"/>
</dbReference>
<evidence type="ECO:0000256" key="4">
    <source>
        <dbReference type="ARBA" id="ARBA00035454"/>
    </source>
</evidence>
<keyword evidence="3 6" id="KW-0687">Ribonucleoprotein</keyword>
<dbReference type="Gene3D" id="3.90.930.12">
    <property type="entry name" value="Ribosomal protein L6, alpha-beta domain"/>
    <property type="match status" value="2"/>
</dbReference>
<protein>
    <recommendedName>
        <fullName evidence="4 5">50S ribosomal protein L6</fullName>
    </recommendedName>
</protein>
<sequence length="182" mass="19557">MSRKGNKLLNLPQGTSVSIANHVVAVTGPKGSLKVKYPAGINVELVNNHVKVSRTNNEKMNRIFHGTINSLIHNAIIGVSEGYSVRLHIEGVGYKAKISGNKLELAIGFSHPVILDIPHGVAVACKTPVDLEITGIDKIVVGEFAANVRAIRRPEPYNGKGIMYVGEHIIRKVGKTAEGAKK</sequence>
<evidence type="ECO:0000256" key="3">
    <source>
        <dbReference type="ARBA" id="ARBA00023274"/>
    </source>
</evidence>
<proteinExistence type="inferred from homology"/>
<dbReference type="FunFam" id="3.90.930.12:FF:000001">
    <property type="entry name" value="50S ribosomal protein L6"/>
    <property type="match status" value="1"/>
</dbReference>
<dbReference type="eggNOG" id="COG0097">
    <property type="taxonomic scope" value="Bacteria"/>
</dbReference>
<dbReference type="PIRSF" id="PIRSF002162">
    <property type="entry name" value="Ribosomal_L6"/>
    <property type="match status" value="1"/>
</dbReference>
<reference evidence="9 10" key="1">
    <citation type="journal article" date="2014" name="PLoS ONE">
        <title>An emerging Mycoplasma associated with trichomoniasis, vaginal infection and disease.</title>
        <authorList>
            <consortium name="Vaginal Microbiome Consortium"/>
            <person name="Fettweis J.M."/>
            <person name="Serrano M.G."/>
            <person name="Huang B."/>
            <person name="Brooks J.P."/>
            <person name="Glascock A.L."/>
            <person name="Sheth N.U."/>
            <person name="Strauss J.F.III."/>
            <person name="Jefferson K.K."/>
            <person name="Buck G.A."/>
        </authorList>
    </citation>
    <scope>NUCLEOTIDE SEQUENCE [LARGE SCALE GENOMIC DNA]</scope>
    <source>
        <strain evidence="9 10">VCU_M1</strain>
    </source>
</reference>
<evidence type="ECO:0000313" key="9">
    <source>
        <dbReference type="EMBL" id="AIV03473.1"/>
    </source>
</evidence>
<dbReference type="GO" id="GO:0002181">
    <property type="term" value="P:cytoplasmic translation"/>
    <property type="evidence" value="ECO:0007669"/>
    <property type="project" value="TreeGrafter"/>
</dbReference>
<feature type="domain" description="Large ribosomal subunit protein uL6 alpha-beta" evidence="8">
    <location>
        <begin position="91"/>
        <end position="164"/>
    </location>
</feature>
<keyword evidence="7" id="KW-0694">RNA-binding</keyword>
<dbReference type="PANTHER" id="PTHR11655:SF14">
    <property type="entry name" value="LARGE RIBOSOMAL SUBUNIT PROTEIN UL6M"/>
    <property type="match status" value="1"/>
</dbReference>
<comment type="similarity">
    <text evidence="1 6">Belongs to the universal ribosomal protein uL6 family.</text>
</comment>
<gene>
    <name evidence="9" type="primary">rplF</name>
    <name evidence="9" type="ORF">MGM1_0860</name>
</gene>
<dbReference type="InterPro" id="IPR019906">
    <property type="entry name" value="Ribosomal_uL6_bac-type"/>
</dbReference>
<keyword evidence="10" id="KW-1185">Reference proteome</keyword>
<dbReference type="PRINTS" id="PR00059">
    <property type="entry name" value="RIBOSOMALL6"/>
</dbReference>
<evidence type="ECO:0000256" key="5">
    <source>
        <dbReference type="NCBIfam" id="TIGR03654"/>
    </source>
</evidence>
<dbReference type="KEGG" id="mgj:MGM1_0860"/>
<dbReference type="GO" id="GO:0019843">
    <property type="term" value="F:rRNA binding"/>
    <property type="evidence" value="ECO:0007669"/>
    <property type="project" value="UniProtKB-UniRule"/>
</dbReference>
<dbReference type="STRING" id="1318617.MGM1_0860"/>
<name>A0A097SSA0_9BACT</name>
<dbReference type="GO" id="GO:0022625">
    <property type="term" value="C:cytosolic large ribosomal subunit"/>
    <property type="evidence" value="ECO:0007669"/>
    <property type="project" value="UniProtKB-UniRule"/>
</dbReference>
<evidence type="ECO:0000256" key="7">
    <source>
        <dbReference type="RuleBase" id="RU003870"/>
    </source>
</evidence>
<dbReference type="Proteomes" id="UP000030066">
    <property type="component" value="Chromosome"/>
</dbReference>
<comment type="function">
    <text evidence="7">This protein binds to the 23S rRNA, and is important in its secondary structure. It is located near the subunit interface in the base of the L7/L12 stalk, and near the tRNA binding site of the peptidyltransferase center.</text>
</comment>
<feature type="domain" description="Large ribosomal subunit protein uL6 alpha-beta" evidence="8">
    <location>
        <begin position="12"/>
        <end position="82"/>
    </location>
</feature>
<evidence type="ECO:0000313" key="10">
    <source>
        <dbReference type="Proteomes" id="UP000030066"/>
    </source>
</evidence>
<evidence type="ECO:0000256" key="6">
    <source>
        <dbReference type="RuleBase" id="RU003869"/>
    </source>
</evidence>
<dbReference type="NCBIfam" id="TIGR03654">
    <property type="entry name" value="L6_bact"/>
    <property type="match status" value="1"/>
</dbReference>
<dbReference type="InterPro" id="IPR000702">
    <property type="entry name" value="Ribosomal_uL6-like"/>
</dbReference>
<dbReference type="EMBL" id="CP007711">
    <property type="protein sequence ID" value="AIV03473.1"/>
    <property type="molecule type" value="Genomic_DNA"/>
</dbReference>